<feature type="region of interest" description="Disordered" evidence="7">
    <location>
        <begin position="521"/>
        <end position="576"/>
    </location>
</feature>
<dbReference type="InterPro" id="IPR001173">
    <property type="entry name" value="Glyco_trans_2-like"/>
</dbReference>
<dbReference type="PANTHER" id="PTHR43867">
    <property type="entry name" value="CELLULOSE SYNTHASE CATALYTIC SUBUNIT A [UDP-FORMING]"/>
    <property type="match status" value="1"/>
</dbReference>
<evidence type="ECO:0000256" key="7">
    <source>
        <dbReference type="SAM" id="MobiDB-lite"/>
    </source>
</evidence>
<keyword evidence="3" id="KW-0808">Transferase</keyword>
<dbReference type="InterPro" id="IPR029044">
    <property type="entry name" value="Nucleotide-diphossugar_trans"/>
</dbReference>
<sequence>MTMTMTMTEAEPGQRADPRTTAPRWQPRRASRREAMAFRLLVMLSLTASVWYFGWLLQPGRVGDPVLYWVLVLAETFNLVQALGFWWTCAHNRASPRPRFRRTPKAYVDVLIPVYNEPVEIIAPVVEAAVRLKGARPRVAILDDGNNPEVRALAARFGAKYLRRGSNRGAKAGNINDALKRTHSPLVAVLDCDHVPGPRFLEATVGYFKSRDVAFVQSPQYYANAAENAVAQAAWSQQALFFGSIANGKAGLSSMFCCGTNIVFRRAALESTGGFPEQTVTEDFELSVRLHADGWKSVYVPEVLAQGLGPEDMSSYVSQQLRWSRGCISAIPLVLRSRLPMRLRLQYLLSASYFLYGWTLLIYMLMPLARIAFGWQPLASASAADFLFHFAPYFLLSIASVAAAGFGTYTYTAFALAATSFWIGIVCTVRAVLRRPARFVVTPKRGSSGWQPAAVAPSLAAIGVLMAVSGWGLLRDPTPGILNAVAFALVHAAILLRGAVPALRLQRRKVSPVDSALERTGVGVRQRAPAGAPASSKPLPTAGRAVEGIAKPRVSPDGPVTSGENVTTPTENNVSA</sequence>
<dbReference type="Proteomes" id="UP001501470">
    <property type="component" value="Unassembled WGS sequence"/>
</dbReference>
<keyword evidence="5 8" id="KW-1133">Transmembrane helix</keyword>
<evidence type="ECO:0000256" key="5">
    <source>
        <dbReference type="ARBA" id="ARBA00022989"/>
    </source>
</evidence>
<evidence type="ECO:0000259" key="9">
    <source>
        <dbReference type="Pfam" id="PF13632"/>
    </source>
</evidence>
<keyword evidence="6 8" id="KW-0472">Membrane</keyword>
<organism evidence="10 11">
    <name type="scientific">Dactylosporangium maewongense</name>
    <dbReference type="NCBI Taxonomy" id="634393"/>
    <lineage>
        <taxon>Bacteria</taxon>
        <taxon>Bacillati</taxon>
        <taxon>Actinomycetota</taxon>
        <taxon>Actinomycetes</taxon>
        <taxon>Micromonosporales</taxon>
        <taxon>Micromonosporaceae</taxon>
        <taxon>Dactylosporangium</taxon>
    </lineage>
</organism>
<feature type="compositionally biased region" description="Polar residues" evidence="7">
    <location>
        <begin position="562"/>
        <end position="576"/>
    </location>
</feature>
<feature type="region of interest" description="Disordered" evidence="7">
    <location>
        <begin position="1"/>
        <end position="28"/>
    </location>
</feature>
<evidence type="ECO:0000313" key="11">
    <source>
        <dbReference type="Proteomes" id="UP001501470"/>
    </source>
</evidence>
<evidence type="ECO:0000256" key="4">
    <source>
        <dbReference type="ARBA" id="ARBA00022692"/>
    </source>
</evidence>
<dbReference type="InterPro" id="IPR003919">
    <property type="entry name" value="Cell_synth_A"/>
</dbReference>
<feature type="transmembrane region" description="Helical" evidence="8">
    <location>
        <begin position="386"/>
        <end position="407"/>
    </location>
</feature>
<feature type="domain" description="Glycosyltransferase 2-like" evidence="9">
    <location>
        <begin position="187"/>
        <end position="370"/>
    </location>
</feature>
<feature type="transmembrane region" description="Helical" evidence="8">
    <location>
        <begin position="345"/>
        <end position="365"/>
    </location>
</feature>
<dbReference type="InterPro" id="IPR050321">
    <property type="entry name" value="Glycosyltr_2/OpgH_subfam"/>
</dbReference>
<dbReference type="CDD" id="cd06421">
    <property type="entry name" value="CESA_CelA_like"/>
    <property type="match status" value="1"/>
</dbReference>
<proteinExistence type="predicted"/>
<keyword evidence="11" id="KW-1185">Reference proteome</keyword>
<dbReference type="Gene3D" id="3.90.550.10">
    <property type="entry name" value="Spore Coat Polysaccharide Biosynthesis Protein SpsA, Chain A"/>
    <property type="match status" value="1"/>
</dbReference>
<dbReference type="EMBL" id="BAAAQD010000051">
    <property type="protein sequence ID" value="GAA1574091.1"/>
    <property type="molecule type" value="Genomic_DNA"/>
</dbReference>
<feature type="transmembrane region" description="Helical" evidence="8">
    <location>
        <begin position="36"/>
        <end position="54"/>
    </location>
</feature>
<feature type="transmembrane region" description="Helical" evidence="8">
    <location>
        <begin position="413"/>
        <end position="433"/>
    </location>
</feature>
<comment type="caution">
    <text evidence="10">The sequence shown here is derived from an EMBL/GenBank/DDBJ whole genome shotgun (WGS) entry which is preliminary data.</text>
</comment>
<feature type="transmembrane region" description="Helical" evidence="8">
    <location>
        <begin position="480"/>
        <end position="500"/>
    </location>
</feature>
<gene>
    <name evidence="10" type="ORF">GCM10009827_114970</name>
</gene>
<keyword evidence="2" id="KW-0328">Glycosyltransferase</keyword>
<dbReference type="PRINTS" id="PR01439">
    <property type="entry name" value="CELLSNTHASEA"/>
</dbReference>
<accession>A0ABN2DE07</accession>
<comment type="subcellular location">
    <subcellularLocation>
        <location evidence="1">Membrane</location>
        <topology evidence="1">Multi-pass membrane protein</topology>
    </subcellularLocation>
</comment>
<evidence type="ECO:0000256" key="1">
    <source>
        <dbReference type="ARBA" id="ARBA00004141"/>
    </source>
</evidence>
<dbReference type="PANTHER" id="PTHR43867:SF2">
    <property type="entry name" value="CELLULOSE SYNTHASE CATALYTIC SUBUNIT A [UDP-FORMING]"/>
    <property type="match status" value="1"/>
</dbReference>
<evidence type="ECO:0000256" key="8">
    <source>
        <dbReference type="SAM" id="Phobius"/>
    </source>
</evidence>
<dbReference type="SUPFAM" id="SSF53448">
    <property type="entry name" value="Nucleotide-diphospho-sugar transferases"/>
    <property type="match status" value="1"/>
</dbReference>
<evidence type="ECO:0000256" key="6">
    <source>
        <dbReference type="ARBA" id="ARBA00023136"/>
    </source>
</evidence>
<feature type="transmembrane region" description="Helical" evidence="8">
    <location>
        <begin position="454"/>
        <end position="474"/>
    </location>
</feature>
<evidence type="ECO:0000256" key="3">
    <source>
        <dbReference type="ARBA" id="ARBA00022679"/>
    </source>
</evidence>
<evidence type="ECO:0000313" key="10">
    <source>
        <dbReference type="EMBL" id="GAA1574091.1"/>
    </source>
</evidence>
<keyword evidence="4 8" id="KW-0812">Transmembrane</keyword>
<reference evidence="10 11" key="1">
    <citation type="journal article" date="2019" name="Int. J. Syst. Evol. Microbiol.">
        <title>The Global Catalogue of Microorganisms (GCM) 10K type strain sequencing project: providing services to taxonomists for standard genome sequencing and annotation.</title>
        <authorList>
            <consortium name="The Broad Institute Genomics Platform"/>
            <consortium name="The Broad Institute Genome Sequencing Center for Infectious Disease"/>
            <person name="Wu L."/>
            <person name="Ma J."/>
        </authorList>
    </citation>
    <scope>NUCLEOTIDE SEQUENCE [LARGE SCALE GENOMIC DNA]</scope>
    <source>
        <strain evidence="10 11">JCM 15933</strain>
    </source>
</reference>
<evidence type="ECO:0000256" key="2">
    <source>
        <dbReference type="ARBA" id="ARBA00022676"/>
    </source>
</evidence>
<protein>
    <recommendedName>
        <fullName evidence="9">Glycosyltransferase 2-like domain-containing protein</fullName>
    </recommendedName>
</protein>
<name>A0ABN2DE07_9ACTN</name>
<feature type="transmembrane region" description="Helical" evidence="8">
    <location>
        <begin position="66"/>
        <end position="89"/>
    </location>
</feature>
<dbReference type="Pfam" id="PF13632">
    <property type="entry name" value="Glyco_trans_2_3"/>
    <property type="match status" value="1"/>
</dbReference>